<sequence>MQRRMSGSDESSFDMEEPFQDSGSEFVPSDNCSEASNLSEKALPASQLLVSEQKERQWKRNIGKRKRAAGEEYVNTRERVIPSKSIEAKDCPCSKKCHENFSQKWREDLFKNFYRLGSHT</sequence>
<evidence type="ECO:0000256" key="1">
    <source>
        <dbReference type="SAM" id="MobiDB-lite"/>
    </source>
</evidence>
<keyword evidence="3" id="KW-1185">Reference proteome</keyword>
<organism evidence="2 3">
    <name type="scientific">Psylliodes chrysocephalus</name>
    <dbReference type="NCBI Taxonomy" id="3402493"/>
    <lineage>
        <taxon>Eukaryota</taxon>
        <taxon>Metazoa</taxon>
        <taxon>Ecdysozoa</taxon>
        <taxon>Arthropoda</taxon>
        <taxon>Hexapoda</taxon>
        <taxon>Insecta</taxon>
        <taxon>Pterygota</taxon>
        <taxon>Neoptera</taxon>
        <taxon>Endopterygota</taxon>
        <taxon>Coleoptera</taxon>
        <taxon>Polyphaga</taxon>
        <taxon>Cucujiformia</taxon>
        <taxon>Chrysomeloidea</taxon>
        <taxon>Chrysomelidae</taxon>
        <taxon>Galerucinae</taxon>
        <taxon>Alticini</taxon>
        <taxon>Psylliodes</taxon>
    </lineage>
</organism>
<evidence type="ECO:0000313" key="3">
    <source>
        <dbReference type="Proteomes" id="UP001153636"/>
    </source>
</evidence>
<reference evidence="2" key="1">
    <citation type="submission" date="2022-01" db="EMBL/GenBank/DDBJ databases">
        <authorList>
            <person name="King R."/>
        </authorList>
    </citation>
    <scope>NUCLEOTIDE SEQUENCE</scope>
</reference>
<feature type="region of interest" description="Disordered" evidence="1">
    <location>
        <begin position="1"/>
        <end position="46"/>
    </location>
</feature>
<gene>
    <name evidence="2" type="ORF">PSYICH_LOCUS2579</name>
</gene>
<evidence type="ECO:0000313" key="2">
    <source>
        <dbReference type="EMBL" id="CAH1101488.1"/>
    </source>
</evidence>
<dbReference type="AlphaFoldDB" id="A0A9P0CK04"/>
<name>A0A9P0CK04_9CUCU</name>
<dbReference type="Proteomes" id="UP001153636">
    <property type="component" value="Chromosome 11"/>
</dbReference>
<dbReference type="OrthoDB" id="6783438at2759"/>
<protein>
    <submittedName>
        <fullName evidence="2">Uncharacterized protein</fullName>
    </submittedName>
</protein>
<proteinExistence type="predicted"/>
<feature type="compositionally biased region" description="Polar residues" evidence="1">
    <location>
        <begin position="30"/>
        <end position="39"/>
    </location>
</feature>
<dbReference type="EMBL" id="OV651823">
    <property type="protein sequence ID" value="CAH1101488.1"/>
    <property type="molecule type" value="Genomic_DNA"/>
</dbReference>
<accession>A0A9P0CK04</accession>